<comment type="caution">
    <text evidence="1">The sequence shown here is derived from an EMBL/GenBank/DDBJ whole genome shotgun (WGS) entry which is preliminary data.</text>
</comment>
<reference evidence="1" key="1">
    <citation type="journal article" date="2015" name="Nature">
        <title>Complex archaea that bridge the gap between prokaryotes and eukaryotes.</title>
        <authorList>
            <person name="Spang A."/>
            <person name="Saw J.H."/>
            <person name="Jorgensen S.L."/>
            <person name="Zaremba-Niedzwiedzka K."/>
            <person name="Martijn J."/>
            <person name="Lind A.E."/>
            <person name="van Eijk R."/>
            <person name="Schleper C."/>
            <person name="Guy L."/>
            <person name="Ettema T.J."/>
        </authorList>
    </citation>
    <scope>NUCLEOTIDE SEQUENCE</scope>
</reference>
<gene>
    <name evidence="1" type="ORF">LCGC14_0373560</name>
</gene>
<sequence length="180" mass="20458">MGRKKRRKGSALGRTLTRNENGIVRLSGESFDDCEDEDFRRSLVTQWRAKGCLSERQWTFVRALNTRLAILRRLGESKPSRKKPEVFYVYAIEADNAVKIGFSGDPNGRARALQTVNAYAVKVAGLIPCDTKAAAKKLERRLHKLGREHHMRGEWFRPSILGVFYEKQKSLALAAVNPTR</sequence>
<accession>A0A0F9VRQ1</accession>
<dbReference type="Pfam" id="PF13455">
    <property type="entry name" value="MUG113"/>
    <property type="match status" value="1"/>
</dbReference>
<proteinExistence type="predicted"/>
<name>A0A0F9VRQ1_9ZZZZ</name>
<dbReference type="EMBL" id="LAZR01000299">
    <property type="protein sequence ID" value="KKN76161.1"/>
    <property type="molecule type" value="Genomic_DNA"/>
</dbReference>
<evidence type="ECO:0000313" key="1">
    <source>
        <dbReference type="EMBL" id="KKN76161.1"/>
    </source>
</evidence>
<protein>
    <submittedName>
        <fullName evidence="1">Uncharacterized protein</fullName>
    </submittedName>
</protein>
<organism evidence="1">
    <name type="scientific">marine sediment metagenome</name>
    <dbReference type="NCBI Taxonomy" id="412755"/>
    <lineage>
        <taxon>unclassified sequences</taxon>
        <taxon>metagenomes</taxon>
        <taxon>ecological metagenomes</taxon>
    </lineage>
</organism>
<dbReference type="AlphaFoldDB" id="A0A0F9VRQ1"/>